<comment type="caution">
    <text evidence="1">The sequence shown here is derived from an EMBL/GenBank/DDBJ whole genome shotgun (WGS) entry which is preliminary data.</text>
</comment>
<gene>
    <name evidence="1" type="ORF">LTS18_010114</name>
</gene>
<proteinExistence type="predicted"/>
<reference evidence="1" key="1">
    <citation type="submission" date="2024-09" db="EMBL/GenBank/DDBJ databases">
        <title>Black Yeasts Isolated from many extreme environments.</title>
        <authorList>
            <person name="Coleine C."/>
            <person name="Stajich J.E."/>
            <person name="Selbmann L."/>
        </authorList>
    </citation>
    <scope>NUCLEOTIDE SEQUENCE</scope>
    <source>
        <strain evidence="1">CCFEE 5737</strain>
    </source>
</reference>
<keyword evidence="2" id="KW-1185">Reference proteome</keyword>
<sequence>MAPSQLDSRTTGLLTIVVALLSFILYSSLNPAQSTAATPKIPKIPLTKMGEPATYSLPPLPYAYDALEPAISKQIMELHHSKHHQTYITNLNK</sequence>
<protein>
    <submittedName>
        <fullName evidence="1">Uncharacterized protein</fullName>
    </submittedName>
</protein>
<feature type="non-terminal residue" evidence="1">
    <location>
        <position position="93"/>
    </location>
</feature>
<name>A0ACC3CZW3_9PEZI</name>
<dbReference type="EMBL" id="JAWDJW010009133">
    <property type="protein sequence ID" value="KAK3059756.1"/>
    <property type="molecule type" value="Genomic_DNA"/>
</dbReference>
<accession>A0ACC3CZW3</accession>
<evidence type="ECO:0000313" key="1">
    <source>
        <dbReference type="EMBL" id="KAK3059756.1"/>
    </source>
</evidence>
<organism evidence="1 2">
    <name type="scientific">Coniosporium uncinatum</name>
    <dbReference type="NCBI Taxonomy" id="93489"/>
    <lineage>
        <taxon>Eukaryota</taxon>
        <taxon>Fungi</taxon>
        <taxon>Dikarya</taxon>
        <taxon>Ascomycota</taxon>
        <taxon>Pezizomycotina</taxon>
        <taxon>Dothideomycetes</taxon>
        <taxon>Dothideomycetes incertae sedis</taxon>
        <taxon>Coniosporium</taxon>
    </lineage>
</organism>
<dbReference type="Proteomes" id="UP001186974">
    <property type="component" value="Unassembled WGS sequence"/>
</dbReference>
<evidence type="ECO:0000313" key="2">
    <source>
        <dbReference type="Proteomes" id="UP001186974"/>
    </source>
</evidence>